<dbReference type="Pfam" id="PF03713">
    <property type="entry name" value="DUF305"/>
    <property type="match status" value="1"/>
</dbReference>
<dbReference type="InterPro" id="IPR005183">
    <property type="entry name" value="DUF305_CopM-like"/>
</dbReference>
<proteinExistence type="predicted"/>
<feature type="transmembrane region" description="Helical" evidence="1">
    <location>
        <begin position="12"/>
        <end position="30"/>
    </location>
</feature>
<evidence type="ECO:0000259" key="2">
    <source>
        <dbReference type="Pfam" id="PF03713"/>
    </source>
</evidence>
<name>A0A939F0G6_9BACT</name>
<dbReference type="RefSeq" id="WP_206986418.1">
    <property type="nucleotide sequence ID" value="NZ_JAFLQZ010000019.1"/>
</dbReference>
<evidence type="ECO:0000256" key="1">
    <source>
        <dbReference type="SAM" id="Phobius"/>
    </source>
</evidence>
<comment type="caution">
    <text evidence="3">The sequence shown here is derived from an EMBL/GenBank/DDBJ whole genome shotgun (WGS) entry which is preliminary data.</text>
</comment>
<dbReference type="Proteomes" id="UP000664144">
    <property type="component" value="Unassembled WGS sequence"/>
</dbReference>
<dbReference type="AlphaFoldDB" id="A0A939F0G6"/>
<keyword evidence="4" id="KW-1185">Reference proteome</keyword>
<dbReference type="Gene3D" id="1.20.1260.10">
    <property type="match status" value="1"/>
</dbReference>
<keyword evidence="1" id="KW-0472">Membrane</keyword>
<feature type="transmembrane region" description="Helical" evidence="1">
    <location>
        <begin position="71"/>
        <end position="88"/>
    </location>
</feature>
<gene>
    <name evidence="3" type="ORF">J0X19_21225</name>
</gene>
<keyword evidence="1" id="KW-1133">Transmembrane helix</keyword>
<evidence type="ECO:0000313" key="3">
    <source>
        <dbReference type="EMBL" id="MBO0360497.1"/>
    </source>
</evidence>
<feature type="transmembrane region" description="Helical" evidence="1">
    <location>
        <begin position="42"/>
        <end position="64"/>
    </location>
</feature>
<keyword evidence="1" id="KW-0812">Transmembrane</keyword>
<dbReference type="InterPro" id="IPR012347">
    <property type="entry name" value="Ferritin-like"/>
</dbReference>
<reference evidence="3" key="1">
    <citation type="submission" date="2021-03" db="EMBL/GenBank/DDBJ databases">
        <authorList>
            <person name="Kim M.K."/>
        </authorList>
    </citation>
    <scope>NUCLEOTIDE SEQUENCE</scope>
    <source>
        <strain evidence="3">BT186</strain>
    </source>
</reference>
<accession>A0A939F0G6</accession>
<dbReference type="EMBL" id="JAFLQZ010000019">
    <property type="protein sequence ID" value="MBO0360497.1"/>
    <property type="molecule type" value="Genomic_DNA"/>
</dbReference>
<protein>
    <submittedName>
        <fullName evidence="3">DUF305 domain-containing protein</fullName>
    </submittedName>
</protein>
<evidence type="ECO:0000313" key="4">
    <source>
        <dbReference type="Proteomes" id="UP000664144"/>
    </source>
</evidence>
<sequence>MEHKNPYPRFFLMLAASLVAMYVVMYLNVYEWDHVYFSLTRLYMALLMLVPMTLIMMGFMWSMYPDKRRNALIMAGSLVLFAVVTFMVRTQVFVNDQLWMKAMIPHHSIAILVSKRATIKDPEVRTLADSIISAQQREIGQMKRMLQRLEQEKKAD</sequence>
<organism evidence="3 4">
    <name type="scientific">Hymenobacter telluris</name>
    <dbReference type="NCBI Taxonomy" id="2816474"/>
    <lineage>
        <taxon>Bacteria</taxon>
        <taxon>Pseudomonadati</taxon>
        <taxon>Bacteroidota</taxon>
        <taxon>Cytophagia</taxon>
        <taxon>Cytophagales</taxon>
        <taxon>Hymenobacteraceae</taxon>
        <taxon>Hymenobacter</taxon>
    </lineage>
</organism>
<feature type="domain" description="DUF305" evidence="2">
    <location>
        <begin position="96"/>
        <end position="154"/>
    </location>
</feature>